<proteinExistence type="predicted"/>
<dbReference type="EMBL" id="JBBPBN010002352">
    <property type="protein sequence ID" value="KAK8476247.1"/>
    <property type="molecule type" value="Genomic_DNA"/>
</dbReference>
<evidence type="ECO:0000313" key="2">
    <source>
        <dbReference type="Proteomes" id="UP001396334"/>
    </source>
</evidence>
<keyword evidence="2" id="KW-1185">Reference proteome</keyword>
<protein>
    <submittedName>
        <fullName evidence="1">Uncharacterized protein</fullName>
    </submittedName>
</protein>
<accession>A0ABR1Z8H3</accession>
<comment type="caution">
    <text evidence="1">The sequence shown here is derived from an EMBL/GenBank/DDBJ whole genome shotgun (WGS) entry which is preliminary data.</text>
</comment>
<reference evidence="1 2" key="1">
    <citation type="journal article" date="2024" name="G3 (Bethesda)">
        <title>Genome assembly of Hibiscus sabdariffa L. provides insights into metabolisms of medicinal natural products.</title>
        <authorList>
            <person name="Kim T."/>
        </authorList>
    </citation>
    <scope>NUCLEOTIDE SEQUENCE [LARGE SCALE GENOMIC DNA]</scope>
    <source>
        <strain evidence="1">TK-2024</strain>
        <tissue evidence="1">Old leaves</tissue>
    </source>
</reference>
<dbReference type="Proteomes" id="UP001396334">
    <property type="component" value="Unassembled WGS sequence"/>
</dbReference>
<name>A0ABR1Z8H3_9ROSI</name>
<organism evidence="1 2">
    <name type="scientific">Hibiscus sabdariffa</name>
    <name type="common">roselle</name>
    <dbReference type="NCBI Taxonomy" id="183260"/>
    <lineage>
        <taxon>Eukaryota</taxon>
        <taxon>Viridiplantae</taxon>
        <taxon>Streptophyta</taxon>
        <taxon>Embryophyta</taxon>
        <taxon>Tracheophyta</taxon>
        <taxon>Spermatophyta</taxon>
        <taxon>Magnoliopsida</taxon>
        <taxon>eudicotyledons</taxon>
        <taxon>Gunneridae</taxon>
        <taxon>Pentapetalae</taxon>
        <taxon>rosids</taxon>
        <taxon>malvids</taxon>
        <taxon>Malvales</taxon>
        <taxon>Malvaceae</taxon>
        <taxon>Malvoideae</taxon>
        <taxon>Hibiscus</taxon>
    </lineage>
</organism>
<gene>
    <name evidence="1" type="ORF">V6N11_021605</name>
</gene>
<evidence type="ECO:0000313" key="1">
    <source>
        <dbReference type="EMBL" id="KAK8476247.1"/>
    </source>
</evidence>
<sequence>MDSSRRGRSTRPPFFSRHFCFFRSQPNRGLFVSALRSSLKFCGGASERTGWKWTEVHHRRRGERKRCELKTLSKLMLEIVQGSP</sequence>